<evidence type="ECO:0000256" key="7">
    <source>
        <dbReference type="ARBA" id="ARBA00022723"/>
    </source>
</evidence>
<dbReference type="EMBL" id="AAVQ01000002">
    <property type="protein sequence ID" value="EAZ62779.2"/>
    <property type="molecule type" value="Genomic_DNA"/>
</dbReference>
<keyword evidence="7" id="KW-0479">Metal-binding</keyword>
<dbReference type="GO" id="GO:0006303">
    <property type="term" value="P:double-strand break repair via nonhomologous end joining"/>
    <property type="evidence" value="ECO:0007669"/>
    <property type="project" value="EnsemblFungi"/>
</dbReference>
<dbReference type="GO" id="GO:0030870">
    <property type="term" value="C:Mre11 complex"/>
    <property type="evidence" value="ECO:0007669"/>
    <property type="project" value="EnsemblFungi"/>
</dbReference>
<keyword evidence="17" id="KW-0469">Meiosis</keyword>
<comment type="subcellular location">
    <subcellularLocation>
        <location evidence="3">Chromosome</location>
    </subcellularLocation>
    <subcellularLocation>
        <location evidence="2">Nucleus</location>
    </subcellularLocation>
</comment>
<dbReference type="STRING" id="322104.A3GHA0"/>
<comment type="cofactor">
    <cofactor evidence="1">
        <name>Zn(2+)</name>
        <dbReference type="ChEBI" id="CHEBI:29105"/>
    </cofactor>
</comment>
<dbReference type="GeneID" id="4851649"/>
<dbReference type="Pfam" id="PF13476">
    <property type="entry name" value="AAA_23"/>
    <property type="match status" value="1"/>
</dbReference>
<evidence type="ECO:0000256" key="9">
    <source>
        <dbReference type="ARBA" id="ARBA00022763"/>
    </source>
</evidence>
<dbReference type="InterPro" id="IPR004584">
    <property type="entry name" value="Rad50_eukaryotes"/>
</dbReference>
<evidence type="ECO:0000256" key="5">
    <source>
        <dbReference type="ARBA" id="ARBA00017893"/>
    </source>
</evidence>
<dbReference type="Gene3D" id="1.10.287.1490">
    <property type="match status" value="1"/>
</dbReference>
<comment type="similarity">
    <text evidence="4">Belongs to the SMC family. RAD50 subfamily.</text>
</comment>
<dbReference type="GO" id="GO:0046872">
    <property type="term" value="F:metal ion binding"/>
    <property type="evidence" value="ECO:0007669"/>
    <property type="project" value="UniProtKB-KW"/>
</dbReference>
<keyword evidence="13" id="KW-0460">Magnesium</keyword>
<evidence type="ECO:0000256" key="15">
    <source>
        <dbReference type="ARBA" id="ARBA00023204"/>
    </source>
</evidence>
<dbReference type="SUPFAM" id="SSF52540">
    <property type="entry name" value="P-loop containing nucleoside triphosphate hydrolases"/>
    <property type="match status" value="1"/>
</dbReference>
<keyword evidence="10 21" id="KW-0378">Hydrolase</keyword>
<keyword evidence="22" id="KW-1185">Reference proteome</keyword>
<dbReference type="Gene3D" id="3.40.50.300">
    <property type="entry name" value="P-loop containing nucleotide triphosphate hydrolases"/>
    <property type="match status" value="2"/>
</dbReference>
<evidence type="ECO:0000256" key="1">
    <source>
        <dbReference type="ARBA" id="ARBA00001947"/>
    </source>
</evidence>
<evidence type="ECO:0000256" key="11">
    <source>
        <dbReference type="ARBA" id="ARBA00022833"/>
    </source>
</evidence>
<evidence type="ECO:0000256" key="6">
    <source>
        <dbReference type="ARBA" id="ARBA00022454"/>
    </source>
</evidence>
<dbReference type="GO" id="GO:0051880">
    <property type="term" value="F:G-quadruplex DNA binding"/>
    <property type="evidence" value="ECO:0007669"/>
    <property type="project" value="EnsemblFungi"/>
</dbReference>
<dbReference type="FunFam" id="3.40.50.300:FF:000593">
    <property type="entry name" value="DNA repair protein RAD50"/>
    <property type="match status" value="1"/>
</dbReference>
<feature type="coiled-coil region" evidence="19">
    <location>
        <begin position="706"/>
        <end position="822"/>
    </location>
</feature>
<evidence type="ECO:0000256" key="14">
    <source>
        <dbReference type="ARBA" id="ARBA00023054"/>
    </source>
</evidence>
<dbReference type="OMA" id="FSDYYYR"/>
<evidence type="ECO:0000256" key="17">
    <source>
        <dbReference type="ARBA" id="ARBA00023254"/>
    </source>
</evidence>
<dbReference type="InParanoid" id="A3GHA0"/>
<dbReference type="Pfam" id="PF13558">
    <property type="entry name" value="SbcC_Walker_B"/>
    <property type="match status" value="1"/>
</dbReference>
<dbReference type="HOGENOM" id="CLU_006184_0_0_1"/>
<dbReference type="GO" id="GO:0097552">
    <property type="term" value="P:mitochondrial double-strand break repair via homologous recombination"/>
    <property type="evidence" value="ECO:0007669"/>
    <property type="project" value="EnsemblFungi"/>
</dbReference>
<dbReference type="GO" id="GO:0000794">
    <property type="term" value="C:condensed nuclear chromosome"/>
    <property type="evidence" value="ECO:0007669"/>
    <property type="project" value="TreeGrafter"/>
</dbReference>
<dbReference type="GO" id="GO:0007129">
    <property type="term" value="P:homologous chromosome pairing at meiosis"/>
    <property type="evidence" value="ECO:0007669"/>
    <property type="project" value="EnsemblFungi"/>
</dbReference>
<dbReference type="GO" id="GO:0043047">
    <property type="term" value="F:single-stranded telomeric DNA binding"/>
    <property type="evidence" value="ECO:0007669"/>
    <property type="project" value="EnsemblFungi"/>
</dbReference>
<evidence type="ECO:0000256" key="2">
    <source>
        <dbReference type="ARBA" id="ARBA00004123"/>
    </source>
</evidence>
<reference evidence="21 22" key="1">
    <citation type="journal article" date="2007" name="Nat. Biotechnol.">
        <title>Genome sequence of the lignocellulose-bioconverting and xylose-fermenting yeast Pichia stipitis.</title>
        <authorList>
            <person name="Jeffries T.W."/>
            <person name="Grigoriev I.V."/>
            <person name="Grimwood J."/>
            <person name="Laplaza J.M."/>
            <person name="Aerts A."/>
            <person name="Salamov A."/>
            <person name="Schmutz J."/>
            <person name="Lindquist E."/>
            <person name="Dehal P."/>
            <person name="Shapiro H."/>
            <person name="Jin Y.S."/>
            <person name="Passoth V."/>
            <person name="Richardson P.M."/>
        </authorList>
    </citation>
    <scope>NUCLEOTIDE SEQUENCE [LARGE SCALE GENOMIC DNA]</scope>
    <source>
        <strain evidence="22">ATCC 58785 / CBS 6054 / NBRC 10063 / NRRL Y-11545</strain>
    </source>
</reference>
<dbReference type="GO" id="GO:0004017">
    <property type="term" value="F:AMP kinase activity"/>
    <property type="evidence" value="ECO:0007669"/>
    <property type="project" value="EnsemblFungi"/>
</dbReference>
<dbReference type="GO" id="GO:0062176">
    <property type="term" value="P:R-loop processing"/>
    <property type="evidence" value="ECO:0007669"/>
    <property type="project" value="EnsemblFungi"/>
</dbReference>
<dbReference type="PANTHER" id="PTHR18867">
    <property type="entry name" value="RAD50"/>
    <property type="match status" value="1"/>
</dbReference>
<feature type="domain" description="Rad50/SbcC-type AAA" evidence="20">
    <location>
        <begin position="6"/>
        <end position="233"/>
    </location>
</feature>
<dbReference type="GO" id="GO:0003691">
    <property type="term" value="F:double-stranded telomeric DNA binding"/>
    <property type="evidence" value="ECO:0007669"/>
    <property type="project" value="EnsemblFungi"/>
</dbReference>
<evidence type="ECO:0000256" key="10">
    <source>
        <dbReference type="ARBA" id="ARBA00022801"/>
    </source>
</evidence>
<dbReference type="OrthoDB" id="18797at2759"/>
<dbReference type="InterPro" id="IPR038729">
    <property type="entry name" value="Rad50/SbcC_AAA"/>
</dbReference>
<dbReference type="GO" id="GO:0000722">
    <property type="term" value="P:telomere maintenance via recombination"/>
    <property type="evidence" value="ECO:0007669"/>
    <property type="project" value="EnsemblFungi"/>
</dbReference>
<keyword evidence="11" id="KW-0862">Zinc</keyword>
<dbReference type="GO" id="GO:0035753">
    <property type="term" value="P:maintenance of DNA trinucleotide repeats"/>
    <property type="evidence" value="ECO:0007669"/>
    <property type="project" value="EnsemblFungi"/>
</dbReference>
<feature type="coiled-coil region" evidence="19">
    <location>
        <begin position="470"/>
        <end position="530"/>
    </location>
</feature>
<dbReference type="PANTHER" id="PTHR18867:SF12">
    <property type="entry name" value="DNA REPAIR PROTEIN RAD50"/>
    <property type="match status" value="1"/>
</dbReference>
<dbReference type="FunFam" id="3.40.50.300:FF:001195">
    <property type="entry name" value="DNA repair protein rad50"/>
    <property type="match status" value="1"/>
</dbReference>
<accession>A3GHA0</accession>
<dbReference type="GO" id="GO:0007004">
    <property type="term" value="P:telomere maintenance via telomerase"/>
    <property type="evidence" value="ECO:0007669"/>
    <property type="project" value="TreeGrafter"/>
</dbReference>
<keyword evidence="16" id="KW-0539">Nucleus</keyword>
<evidence type="ECO:0000256" key="4">
    <source>
        <dbReference type="ARBA" id="ARBA00009439"/>
    </source>
</evidence>
<gene>
    <name evidence="21" type="primary">RAD50</name>
    <name evidence="21" type="ORF">PICST_53629</name>
</gene>
<keyword evidence="8" id="KW-0547">Nucleotide-binding</keyword>
<keyword evidence="6" id="KW-0158">Chromosome</keyword>
<dbReference type="Proteomes" id="UP000002258">
    <property type="component" value="Chromosome 1"/>
</dbReference>
<dbReference type="GO" id="GO:0016887">
    <property type="term" value="F:ATP hydrolysis activity"/>
    <property type="evidence" value="ECO:0007669"/>
    <property type="project" value="EnsemblFungi"/>
</dbReference>
<sequence>MSSLFKLSIKGIRSFEPENEETIQFGFPLTLICGQNGCGKTTIIECLKYVTTGDLPPNSKGGAFVNDPSISGRPVVTGQIKLAFRNANGKSMIATRTVQLTRKQTRGAFTNTFKTLEGQLATIDKGNKVSISTKNSELDAQTPIFLGASPAILDYVLFCHQDESLWPLSEASVLKKRFDDIFEASKFTKVLDNLKTIKKDMSTDIKLIEQSVKHLNIDKTRAKKIEDKVLQMNASVESYTEQIGDINLKIEAKEKEAEDLFASNQEFQKTLSTYESLKIQKRGVEEQIGRMKDNIDYIDEATDEELLSMVDSFNDKAKELEANLNELQVACESYADSMKEKQTELNDLIRLDGTLKAREDEYNQNMNKMASLISDNASDDSFQSSSYNSKEIARFKSALEVKNRQLEADLRLTSTSFKNSEADKQQSIQSLQDSITREEQLKEYSNNDIQSTKQKLSTFKKKIEISNSDESELKLKEEELQSTLAALDDKKKKNEVKTLDSKIEEKNELLSKLEFEVDELSKKITTSNKQSEIKTRLNMLKESLTTKTKYLEDVLTATKPSFKKAVGTDLDPQSCEAAFEDAAEKVRMEFETQQSKVAIISREADSTIALVKSINTSKEDIIQKISALKNEILAVIDESEIDSYESVVEDLEDSYRNVLEDVNTSEVTRQFNITAISIAEKEQHCLLCKRTFDSRGLQKFIDELQHSVKKEKIKETEDQAQEIKKELESVKSINSQVLSYRDSIKSSVEIIKRLDDLNATYEEQKFDLDAHEELLEESRNKKDEVLMLRKSLGEIVRLNGEILELQNQVKEVSEEIDGLGSVVLSISELQKLQQSKSLQIKSIRLEVTDDTEAKHDIQREIQRLENKVKDTRLAISNLEKSLADINNIKNSISELEEKILSLGTTLSNTKERLTELYENRDKLSSEFANTKETNRNVLDSKQKALNDSNEIVRVITQLSAAIKDYETHDINKLRENLSEQERVRKVMEALEDKMKAVRDEIKNLESQMMNFKDSKHHYIANLDYRAQLRKLEEIDNEIEALDIENAQARKEEYQERSRSLRQEITNLTSEHAGKIGEVKQIKDQVKGLQKELETDFKNVNEIYRAEWIKLQTNMFISNDIQTYSKALDNAIMKYHSIKMEDINRILGELWSQTYKGSDISTIAIKSDVNLQSKGNRSYNYRVVMYKNSNELDMRGRCSAGQKVLASILIRLALAECFGVNCGIIALDEPTTNLDHENSEALAEALNNIIEYRKAQRNFQLIVITHDENFLTHINGGKFTDHFYRVQRDEQQNSRIFRLPISKIQED</sequence>
<comment type="catalytic activity">
    <reaction evidence="18">
        <text>ATP + H2O = ADP + phosphate + H(+)</text>
        <dbReference type="Rhea" id="RHEA:13065"/>
        <dbReference type="ChEBI" id="CHEBI:15377"/>
        <dbReference type="ChEBI" id="CHEBI:15378"/>
        <dbReference type="ChEBI" id="CHEBI:30616"/>
        <dbReference type="ChEBI" id="CHEBI:43474"/>
        <dbReference type="ChEBI" id="CHEBI:456216"/>
    </reaction>
</comment>
<dbReference type="GO" id="GO:0005524">
    <property type="term" value="F:ATP binding"/>
    <property type="evidence" value="ECO:0007669"/>
    <property type="project" value="UniProtKB-KW"/>
</dbReference>
<evidence type="ECO:0000256" key="8">
    <source>
        <dbReference type="ARBA" id="ARBA00022741"/>
    </source>
</evidence>
<keyword evidence="9" id="KW-0227">DNA damage</keyword>
<feature type="coiled-coil region" evidence="19">
    <location>
        <begin position="970"/>
        <end position="1098"/>
    </location>
</feature>
<dbReference type="FunCoup" id="A3GHA0">
    <property type="interactions" value="1052"/>
</dbReference>
<evidence type="ECO:0000256" key="19">
    <source>
        <dbReference type="SAM" id="Coils"/>
    </source>
</evidence>
<dbReference type="GO" id="GO:0006284">
    <property type="term" value="P:base-excision repair"/>
    <property type="evidence" value="ECO:0007669"/>
    <property type="project" value="EnsemblFungi"/>
</dbReference>
<organism evidence="21 22">
    <name type="scientific">Scheffersomyces stipitis (strain ATCC 58785 / CBS 6054 / NBRC 10063 / NRRL Y-11545)</name>
    <name type="common">Yeast</name>
    <name type="synonym">Pichia stipitis</name>
    <dbReference type="NCBI Taxonomy" id="322104"/>
    <lineage>
        <taxon>Eukaryota</taxon>
        <taxon>Fungi</taxon>
        <taxon>Dikarya</taxon>
        <taxon>Ascomycota</taxon>
        <taxon>Saccharomycotina</taxon>
        <taxon>Pichiomycetes</taxon>
        <taxon>Debaryomycetaceae</taxon>
        <taxon>Scheffersomyces</taxon>
    </lineage>
</organism>
<evidence type="ECO:0000256" key="16">
    <source>
        <dbReference type="ARBA" id="ARBA00023242"/>
    </source>
</evidence>
<keyword evidence="15" id="KW-0234">DNA repair</keyword>
<feature type="coiled-coil region" evidence="19">
    <location>
        <begin position="847"/>
        <end position="933"/>
    </location>
</feature>
<name>A3GHA0_PICST</name>
<evidence type="ECO:0000313" key="22">
    <source>
        <dbReference type="Proteomes" id="UP000002258"/>
    </source>
</evidence>
<evidence type="ECO:0000256" key="3">
    <source>
        <dbReference type="ARBA" id="ARBA00004286"/>
    </source>
</evidence>
<dbReference type="InterPro" id="IPR027417">
    <property type="entry name" value="P-loop_NTPase"/>
</dbReference>
<keyword evidence="14 19" id="KW-0175">Coiled coil</keyword>
<evidence type="ECO:0000259" key="20">
    <source>
        <dbReference type="Pfam" id="PF13476"/>
    </source>
</evidence>
<proteinExistence type="inferred from homology"/>
<feature type="coiled-coil region" evidence="19">
    <location>
        <begin position="222"/>
        <end position="344"/>
    </location>
</feature>
<dbReference type="RefSeq" id="XP_001386802.2">
    <property type="nucleotide sequence ID" value="XM_001386765.1"/>
</dbReference>
<evidence type="ECO:0000313" key="21">
    <source>
        <dbReference type="EMBL" id="EAZ62779.2"/>
    </source>
</evidence>
<dbReference type="NCBIfam" id="TIGR00606">
    <property type="entry name" value="rad50"/>
    <property type="match status" value="1"/>
</dbReference>
<evidence type="ECO:0000256" key="13">
    <source>
        <dbReference type="ARBA" id="ARBA00022842"/>
    </source>
</evidence>
<dbReference type="eggNOG" id="KOG0962">
    <property type="taxonomic scope" value="Eukaryota"/>
</dbReference>
<protein>
    <recommendedName>
        <fullName evidence="5">DNA repair protein RAD50</fullName>
    </recommendedName>
</protein>
<evidence type="ECO:0000256" key="18">
    <source>
        <dbReference type="ARBA" id="ARBA00049360"/>
    </source>
</evidence>
<evidence type="ECO:0000256" key="12">
    <source>
        <dbReference type="ARBA" id="ARBA00022840"/>
    </source>
</evidence>
<comment type="caution">
    <text evidence="21">The sequence shown here is derived from an EMBL/GenBank/DDBJ whole genome shotgun (WGS) entry which is preliminary data.</text>
</comment>
<dbReference type="KEGG" id="pic:PICST_53629"/>
<keyword evidence="12" id="KW-0067">ATP-binding</keyword>